<dbReference type="GO" id="GO:0005524">
    <property type="term" value="F:ATP binding"/>
    <property type="evidence" value="ECO:0007669"/>
    <property type="project" value="UniProtKB-UniRule"/>
</dbReference>
<dbReference type="RefSeq" id="WP_142512004.1">
    <property type="nucleotide sequence ID" value="NZ_CABGGQ010000004.1"/>
</dbReference>
<evidence type="ECO:0000313" key="10">
    <source>
        <dbReference type="EMBL" id="VUS22144.1"/>
    </source>
</evidence>
<dbReference type="EC" id="2.5.1.17" evidence="3 8"/>
<protein>
    <recommendedName>
        <fullName evidence="3 8">Corrinoid adenosyltransferase</fullName>
        <ecNumber evidence="3 8">2.5.1.17</ecNumber>
    </recommendedName>
    <alternativeName>
        <fullName evidence="8">Cob(II)alamin adenosyltransferase</fullName>
    </alternativeName>
    <alternativeName>
        <fullName evidence="8">Cob(II)yrinic acid a,c-diamide adenosyltransferase</fullName>
    </alternativeName>
</protein>
<dbReference type="Proteomes" id="UP000317374">
    <property type="component" value="Unassembled WGS sequence"/>
</dbReference>
<feature type="domain" description="Cob(I)alamin adenosyltransferase N-terminal" evidence="9">
    <location>
        <begin position="8"/>
        <end position="25"/>
    </location>
</feature>
<dbReference type="PIRSF" id="PIRSF015617">
    <property type="entry name" value="Adensltrnsf_CobA"/>
    <property type="match status" value="1"/>
</dbReference>
<dbReference type="InterPro" id="IPR027417">
    <property type="entry name" value="P-loop_NTPase"/>
</dbReference>
<dbReference type="PANTHER" id="PTHR46638:SF1">
    <property type="entry name" value="CORRINOID ADENOSYLTRANSFERASE"/>
    <property type="match status" value="1"/>
</dbReference>
<keyword evidence="8" id="KW-0547">Nucleotide-binding</keyword>
<dbReference type="GO" id="GO:0009236">
    <property type="term" value="P:cobalamin biosynthetic process"/>
    <property type="evidence" value="ECO:0007669"/>
    <property type="project" value="UniProtKB-UniRule"/>
</dbReference>
<comment type="catalytic activity">
    <reaction evidence="7 8">
        <text>2 cob(II)alamin + reduced [electron-transfer flavoprotein] + 2 ATP = 2 adenosylcob(III)alamin + 2 triphosphate + oxidized [electron-transfer flavoprotein] + 3 H(+)</text>
        <dbReference type="Rhea" id="RHEA:28671"/>
        <dbReference type="Rhea" id="RHEA-COMP:10685"/>
        <dbReference type="Rhea" id="RHEA-COMP:10686"/>
        <dbReference type="ChEBI" id="CHEBI:15378"/>
        <dbReference type="ChEBI" id="CHEBI:16304"/>
        <dbReference type="ChEBI" id="CHEBI:18036"/>
        <dbReference type="ChEBI" id="CHEBI:18408"/>
        <dbReference type="ChEBI" id="CHEBI:30616"/>
        <dbReference type="ChEBI" id="CHEBI:57692"/>
        <dbReference type="ChEBI" id="CHEBI:58307"/>
        <dbReference type="EC" id="2.5.1.17"/>
    </reaction>
</comment>
<dbReference type="GO" id="GO:0008817">
    <property type="term" value="F:corrinoid adenosyltransferase activity"/>
    <property type="evidence" value="ECO:0007669"/>
    <property type="project" value="UniProtKB-UniRule"/>
</dbReference>
<evidence type="ECO:0000259" key="9">
    <source>
        <dbReference type="Pfam" id="PF12557"/>
    </source>
</evidence>
<dbReference type="UniPathway" id="UPA00148">
    <property type="reaction ID" value="UER00233"/>
</dbReference>
<dbReference type="EMBL" id="CABGGW010000001">
    <property type="protein sequence ID" value="VUS22144.1"/>
    <property type="molecule type" value="Genomic_DNA"/>
</dbReference>
<comment type="similarity">
    <text evidence="2 8">Belongs to the Cob(I)alamin adenosyltransferase family.</text>
</comment>
<comment type="pathway">
    <text evidence="1 8">Cofactor biosynthesis; adenosylcobalamin biosynthesis; adenosylcobalamin from cob(II)yrinate a,c-diamide: step 2/7.</text>
</comment>
<keyword evidence="8" id="KW-0963">Cytoplasm</keyword>
<dbReference type="Pfam" id="PF02572">
    <property type="entry name" value="CobA_CobO_BtuR"/>
    <property type="match status" value="1"/>
</dbReference>
<evidence type="ECO:0000256" key="8">
    <source>
        <dbReference type="PIRNR" id="PIRNR015617"/>
    </source>
</evidence>
<evidence type="ECO:0000256" key="1">
    <source>
        <dbReference type="ARBA" id="ARBA00005121"/>
    </source>
</evidence>
<comment type="subcellular location">
    <subcellularLocation>
        <location evidence="8">Cytoplasm</location>
    </subcellularLocation>
</comment>
<dbReference type="CDD" id="cd00561">
    <property type="entry name" value="CobA_ACA"/>
    <property type="match status" value="1"/>
</dbReference>
<sequence>MQARGNTDRHRLRQQKLKEQVDTRVAAATEKKGVLIVFTGNGKGKSTAAFGTATRAVGHGKIVGVAQFIKGQWDNGEYNTLHPLGVEFHIMGTGFTWETQNREADIQAATAVWQESKRMLADPHYDLVVLDELTYMLAYHYLDTEEVIAAIVNRPPQQSVIITGRGCHTRLLDLADTVSELRPVKHAFDSGIQAQVGIDW</sequence>
<dbReference type="GO" id="GO:0006779">
    <property type="term" value="P:porphyrin-containing compound biosynthetic process"/>
    <property type="evidence" value="ECO:0007669"/>
    <property type="project" value="UniProtKB-UniRule"/>
</dbReference>
<keyword evidence="8" id="KW-0067">ATP-binding</keyword>
<dbReference type="SUPFAM" id="SSF52540">
    <property type="entry name" value="P-loop containing nucleoside triphosphate hydrolases"/>
    <property type="match status" value="1"/>
</dbReference>
<dbReference type="NCBIfam" id="NF004637">
    <property type="entry name" value="PRK05986.1"/>
    <property type="match status" value="1"/>
</dbReference>
<dbReference type="NCBIfam" id="TIGR00708">
    <property type="entry name" value="cobA"/>
    <property type="match status" value="1"/>
</dbReference>
<keyword evidence="8 10" id="KW-0808">Transferase</keyword>
<dbReference type="InterPro" id="IPR025826">
    <property type="entry name" value="Co_AT_N_dom"/>
</dbReference>
<evidence type="ECO:0000256" key="5">
    <source>
        <dbReference type="ARBA" id="ARBA00024929"/>
    </source>
</evidence>
<reference evidence="10 11" key="1">
    <citation type="submission" date="2019-07" db="EMBL/GenBank/DDBJ databases">
        <authorList>
            <person name="Brisse S."/>
            <person name="Rodrigues C."/>
            <person name="Thorpe H."/>
        </authorList>
    </citation>
    <scope>NUCLEOTIDE SEQUENCE [LARGE SCALE GENOMIC DNA]</scope>
    <source>
        <strain evidence="10">SB6422</strain>
    </source>
</reference>
<keyword evidence="8" id="KW-0169">Cobalamin biosynthesis</keyword>
<evidence type="ECO:0000256" key="6">
    <source>
        <dbReference type="ARBA" id="ARBA00048555"/>
    </source>
</evidence>
<dbReference type="InterPro" id="IPR003724">
    <property type="entry name" value="CblAdoTrfase_CobA"/>
</dbReference>
<dbReference type="AlphaFoldDB" id="A0A564GPD9"/>
<comment type="catalytic activity">
    <reaction evidence="6 8">
        <text>2 cob(II)yrinate a,c diamide + reduced [electron-transfer flavoprotein] + 2 ATP = 2 adenosylcob(III)yrinate a,c-diamide + 2 triphosphate + oxidized [electron-transfer flavoprotein] + 3 H(+)</text>
        <dbReference type="Rhea" id="RHEA:11528"/>
        <dbReference type="Rhea" id="RHEA-COMP:10685"/>
        <dbReference type="Rhea" id="RHEA-COMP:10686"/>
        <dbReference type="ChEBI" id="CHEBI:15378"/>
        <dbReference type="ChEBI" id="CHEBI:18036"/>
        <dbReference type="ChEBI" id="CHEBI:30616"/>
        <dbReference type="ChEBI" id="CHEBI:57692"/>
        <dbReference type="ChEBI" id="CHEBI:58307"/>
        <dbReference type="ChEBI" id="CHEBI:58503"/>
        <dbReference type="ChEBI" id="CHEBI:58537"/>
        <dbReference type="EC" id="2.5.1.17"/>
    </reaction>
</comment>
<keyword evidence="4 8" id="KW-0627">Porphyrin biosynthesis</keyword>
<dbReference type="OrthoDB" id="9810309at2"/>
<dbReference type="PANTHER" id="PTHR46638">
    <property type="entry name" value="CORRINOID ADENOSYLTRANSFERASE"/>
    <property type="match status" value="1"/>
</dbReference>
<dbReference type="Pfam" id="PF12557">
    <property type="entry name" value="Co_AT_N"/>
    <property type="match status" value="1"/>
</dbReference>
<name>A0A564GPD9_9ENTR</name>
<evidence type="ECO:0000313" key="11">
    <source>
        <dbReference type="Proteomes" id="UP000317374"/>
    </source>
</evidence>
<evidence type="ECO:0000256" key="3">
    <source>
        <dbReference type="ARBA" id="ARBA00012454"/>
    </source>
</evidence>
<evidence type="ECO:0000256" key="7">
    <source>
        <dbReference type="ARBA" id="ARBA00048692"/>
    </source>
</evidence>
<dbReference type="GO" id="GO:0005737">
    <property type="term" value="C:cytoplasm"/>
    <property type="evidence" value="ECO:0007669"/>
    <property type="project" value="UniProtKB-SubCell"/>
</dbReference>
<organism evidence="10 11">
    <name type="scientific">Klebsiella huaxiensis</name>
    <dbReference type="NCBI Taxonomy" id="2153354"/>
    <lineage>
        <taxon>Bacteria</taxon>
        <taxon>Pseudomonadati</taxon>
        <taxon>Pseudomonadota</taxon>
        <taxon>Gammaproteobacteria</taxon>
        <taxon>Enterobacterales</taxon>
        <taxon>Enterobacteriaceae</taxon>
        <taxon>Klebsiella/Raoultella group</taxon>
        <taxon>Klebsiella</taxon>
    </lineage>
</organism>
<evidence type="ECO:0000256" key="2">
    <source>
        <dbReference type="ARBA" id="ARBA00007487"/>
    </source>
</evidence>
<dbReference type="Gene3D" id="3.40.50.300">
    <property type="entry name" value="P-loop containing nucleotide triphosphate hydrolases"/>
    <property type="match status" value="1"/>
</dbReference>
<accession>A0A564GPD9</accession>
<gene>
    <name evidence="10" type="primary">btuR_1</name>
    <name evidence="10" type="ORF">SB6422_00100</name>
</gene>
<evidence type="ECO:0000256" key="4">
    <source>
        <dbReference type="ARBA" id="ARBA00023244"/>
    </source>
</evidence>
<proteinExistence type="inferred from homology"/>
<comment type="function">
    <text evidence="5 8">Required for both de novo synthesis of the corrin ring for the assimilation of exogenous corrinoids. Participates in the adenosylation of a variety of incomplete and complete corrinoids.</text>
</comment>